<keyword evidence="6" id="KW-0862">Zinc</keyword>
<feature type="signal peptide" evidence="9">
    <location>
        <begin position="1"/>
        <end position="28"/>
    </location>
</feature>
<keyword evidence="7" id="KW-0482">Metalloprotease</keyword>
<dbReference type="Gene3D" id="3.30.1380.10">
    <property type="match status" value="1"/>
</dbReference>
<feature type="chain" id="PRO_5013389023" evidence="9">
    <location>
        <begin position="29"/>
        <end position="333"/>
    </location>
</feature>
<evidence type="ECO:0000313" key="10">
    <source>
        <dbReference type="EMBL" id="SMC84400.1"/>
    </source>
</evidence>
<sequence>MDRKKTAWSALAGSVFGLCLAMAGAANAQTPAKELFGAQHTASAARPESIGFYSHGCLAGAAQLPADGQAWQAMRLSRDRRWGHPELVAFVERLATAVQRRGIWPGLLIGDLSMARGGPMPFGHSSHQIGLDADVWFQPMPRQRLSERAREDFPFRSVLKKGGLTVDDRIWNDSYRDVLQLAASDPKVERIFVHPGIKKKLCETTRGNRAWLNKVRPYYGHHEHFHVRLVCQPASPNCESQRSTGSGDGCDKLDWWFNVALQPPPPDAKPPKPKPPLTLADLPRQCRSVLAAPARAQSGLTVSTETGRPAASTYSKSYAAPATVPLPRFRPYR</sequence>
<dbReference type="OrthoDB" id="1467367at2"/>
<keyword evidence="3 9" id="KW-0732">Signal</keyword>
<accession>A0A1W2CGT7</accession>
<dbReference type="STRING" id="937218.SAMN06297251_11038"/>
<keyword evidence="1" id="KW-0645">Protease</keyword>
<evidence type="ECO:0000256" key="7">
    <source>
        <dbReference type="ARBA" id="ARBA00023049"/>
    </source>
</evidence>
<keyword evidence="8" id="KW-1015">Disulfide bond</keyword>
<name>A0A1W2CGT7_9HYPH</name>
<dbReference type="EMBL" id="FWXR01000010">
    <property type="protein sequence ID" value="SMC84400.1"/>
    <property type="molecule type" value="Genomic_DNA"/>
</dbReference>
<evidence type="ECO:0000256" key="4">
    <source>
        <dbReference type="ARBA" id="ARBA00022764"/>
    </source>
</evidence>
<evidence type="ECO:0000256" key="6">
    <source>
        <dbReference type="ARBA" id="ARBA00022833"/>
    </source>
</evidence>
<evidence type="ECO:0000256" key="1">
    <source>
        <dbReference type="ARBA" id="ARBA00022670"/>
    </source>
</evidence>
<keyword evidence="4" id="KW-0574">Periplasm</keyword>
<evidence type="ECO:0000256" key="9">
    <source>
        <dbReference type="SAM" id="SignalP"/>
    </source>
</evidence>
<dbReference type="InterPro" id="IPR009045">
    <property type="entry name" value="Zn_M74/Hedgehog-like"/>
</dbReference>
<gene>
    <name evidence="10" type="ORF">SAMN06297251_11038</name>
</gene>
<proteinExistence type="predicted"/>
<protein>
    <submittedName>
        <fullName evidence="10">Murein endopeptidase. Metallo peptidase. MEROPS family M74</fullName>
    </submittedName>
</protein>
<dbReference type="Pfam" id="PF03411">
    <property type="entry name" value="Peptidase_M74"/>
    <property type="match status" value="1"/>
</dbReference>
<dbReference type="SUPFAM" id="SSF55166">
    <property type="entry name" value="Hedgehog/DD-peptidase"/>
    <property type="match status" value="1"/>
</dbReference>
<dbReference type="GO" id="GO:0004252">
    <property type="term" value="F:serine-type endopeptidase activity"/>
    <property type="evidence" value="ECO:0007669"/>
    <property type="project" value="InterPro"/>
</dbReference>
<keyword evidence="11" id="KW-1185">Reference proteome</keyword>
<dbReference type="GO" id="GO:0008237">
    <property type="term" value="F:metallopeptidase activity"/>
    <property type="evidence" value="ECO:0007669"/>
    <property type="project" value="UniProtKB-KW"/>
</dbReference>
<dbReference type="AlphaFoldDB" id="A0A1W2CGT7"/>
<evidence type="ECO:0000256" key="3">
    <source>
        <dbReference type="ARBA" id="ARBA00022729"/>
    </source>
</evidence>
<dbReference type="GO" id="GO:0030288">
    <property type="term" value="C:outer membrane-bounded periplasmic space"/>
    <property type="evidence" value="ECO:0007669"/>
    <property type="project" value="InterPro"/>
</dbReference>
<dbReference type="InterPro" id="IPR005073">
    <property type="entry name" value="Peptidase_M74"/>
</dbReference>
<feature type="disulfide bond" evidence="8">
    <location>
        <begin position="202"/>
        <end position="250"/>
    </location>
</feature>
<feature type="disulfide bond" evidence="8">
    <location>
        <begin position="57"/>
        <end position="286"/>
    </location>
</feature>
<dbReference type="NCBIfam" id="NF006947">
    <property type="entry name" value="PRK09429.1"/>
    <property type="match status" value="1"/>
</dbReference>
<evidence type="ECO:0000313" key="11">
    <source>
        <dbReference type="Proteomes" id="UP000192656"/>
    </source>
</evidence>
<organism evidence="10 11">
    <name type="scientific">Fulvimarina manganoxydans</name>
    <dbReference type="NCBI Taxonomy" id="937218"/>
    <lineage>
        <taxon>Bacteria</taxon>
        <taxon>Pseudomonadati</taxon>
        <taxon>Pseudomonadota</taxon>
        <taxon>Alphaproteobacteria</taxon>
        <taxon>Hyphomicrobiales</taxon>
        <taxon>Aurantimonadaceae</taxon>
        <taxon>Fulvimarina</taxon>
    </lineage>
</organism>
<dbReference type="RefSeq" id="WP_084410328.1">
    <property type="nucleotide sequence ID" value="NZ_FWXR01000010.1"/>
</dbReference>
<evidence type="ECO:0000256" key="2">
    <source>
        <dbReference type="ARBA" id="ARBA00022723"/>
    </source>
</evidence>
<dbReference type="PIRSF" id="PIRSF018455">
    <property type="entry name" value="MepA"/>
    <property type="match status" value="1"/>
</dbReference>
<evidence type="ECO:0000256" key="8">
    <source>
        <dbReference type="PIRSR" id="PIRSR018455-2"/>
    </source>
</evidence>
<reference evidence="10 11" key="1">
    <citation type="submission" date="2017-04" db="EMBL/GenBank/DDBJ databases">
        <authorList>
            <person name="Afonso C.L."/>
            <person name="Miller P.J."/>
            <person name="Scott M.A."/>
            <person name="Spackman E."/>
            <person name="Goraichik I."/>
            <person name="Dimitrov K.M."/>
            <person name="Suarez D.L."/>
            <person name="Swayne D.E."/>
        </authorList>
    </citation>
    <scope>NUCLEOTIDE SEQUENCE [LARGE SCALE GENOMIC DNA]</scope>
    <source>
        <strain evidence="10 11">CGMCC 1.10972</strain>
    </source>
</reference>
<dbReference type="GO" id="GO:0046872">
    <property type="term" value="F:metal ion binding"/>
    <property type="evidence" value="ECO:0007669"/>
    <property type="project" value="UniProtKB-KW"/>
</dbReference>
<dbReference type="GO" id="GO:0006508">
    <property type="term" value="P:proteolysis"/>
    <property type="evidence" value="ECO:0007669"/>
    <property type="project" value="UniProtKB-KW"/>
</dbReference>
<evidence type="ECO:0000256" key="5">
    <source>
        <dbReference type="ARBA" id="ARBA00022801"/>
    </source>
</evidence>
<keyword evidence="5" id="KW-0378">Hydrolase</keyword>
<feature type="disulfide bond" evidence="8">
    <location>
        <begin position="231"/>
        <end position="238"/>
    </location>
</feature>
<keyword evidence="2" id="KW-0479">Metal-binding</keyword>
<dbReference type="Proteomes" id="UP000192656">
    <property type="component" value="Unassembled WGS sequence"/>
</dbReference>